<proteinExistence type="predicted"/>
<name>A0A8S4NRD0_OWEFU</name>
<reference evidence="2" key="1">
    <citation type="submission" date="2022-03" db="EMBL/GenBank/DDBJ databases">
        <authorList>
            <person name="Martin C."/>
        </authorList>
    </citation>
    <scope>NUCLEOTIDE SEQUENCE</scope>
</reference>
<feature type="region of interest" description="Disordered" evidence="1">
    <location>
        <begin position="208"/>
        <end position="235"/>
    </location>
</feature>
<dbReference type="AlphaFoldDB" id="A0A8S4NRD0"/>
<sequence>MATLSRHRQHARSSSAGDLQKKNDIFDFGNRHIPIANIKEKVAKSNRRRFHTVAEFNHVRGNGNNYNHYRVDRMEDDELPPINIYSIDAPNRNSRPKTAADIGEKNKQGHYPDTIRKKVDHNGPHREGVYKLDGAEQAVPKERFDKDGVVYIDGRTLDETIEQGNRHITFERYSPRLAVKRSNSPRKISPTMDPSKFVPRPGDLFNAILEQDDNPTGDKTQRSTNPYRTIDPTLLQKDLPSPRKLETYVVTKKNSIMLPDGPALLTTENIEMHDHYTSPRKPNDPLILKGALDNDLDENIKKPSDERIVQWVSERQLSGGQCLPPTLEHTVVMPDMPK</sequence>
<evidence type="ECO:0000256" key="1">
    <source>
        <dbReference type="SAM" id="MobiDB-lite"/>
    </source>
</evidence>
<feature type="region of interest" description="Disordered" evidence="1">
    <location>
        <begin position="1"/>
        <end position="22"/>
    </location>
</feature>
<gene>
    <name evidence="2" type="ORF">OFUS_LOCUS9277</name>
</gene>
<feature type="compositionally biased region" description="Basic residues" evidence="1">
    <location>
        <begin position="1"/>
        <end position="11"/>
    </location>
</feature>
<evidence type="ECO:0000313" key="3">
    <source>
        <dbReference type="Proteomes" id="UP000749559"/>
    </source>
</evidence>
<comment type="caution">
    <text evidence="2">The sequence shown here is derived from an EMBL/GenBank/DDBJ whole genome shotgun (WGS) entry which is preliminary data.</text>
</comment>
<feature type="compositionally biased region" description="Basic and acidic residues" evidence="1">
    <location>
        <begin position="113"/>
        <end position="127"/>
    </location>
</feature>
<feature type="region of interest" description="Disordered" evidence="1">
    <location>
        <begin position="86"/>
        <end position="127"/>
    </location>
</feature>
<keyword evidence="3" id="KW-1185">Reference proteome</keyword>
<dbReference type="Proteomes" id="UP000749559">
    <property type="component" value="Unassembled WGS sequence"/>
</dbReference>
<organism evidence="2 3">
    <name type="scientific">Owenia fusiformis</name>
    <name type="common">Polychaete worm</name>
    <dbReference type="NCBI Taxonomy" id="6347"/>
    <lineage>
        <taxon>Eukaryota</taxon>
        <taxon>Metazoa</taxon>
        <taxon>Spiralia</taxon>
        <taxon>Lophotrochozoa</taxon>
        <taxon>Annelida</taxon>
        <taxon>Polychaeta</taxon>
        <taxon>Sedentaria</taxon>
        <taxon>Canalipalpata</taxon>
        <taxon>Sabellida</taxon>
        <taxon>Oweniida</taxon>
        <taxon>Oweniidae</taxon>
        <taxon>Owenia</taxon>
    </lineage>
</organism>
<accession>A0A8S4NRD0</accession>
<evidence type="ECO:0000313" key="2">
    <source>
        <dbReference type="EMBL" id="CAH1782877.1"/>
    </source>
</evidence>
<protein>
    <submittedName>
        <fullName evidence="2">Uncharacterized protein</fullName>
    </submittedName>
</protein>
<dbReference type="EMBL" id="CAIIXF020000005">
    <property type="protein sequence ID" value="CAH1782877.1"/>
    <property type="molecule type" value="Genomic_DNA"/>
</dbReference>